<evidence type="ECO:0000256" key="1">
    <source>
        <dbReference type="ARBA" id="ARBA00006484"/>
    </source>
</evidence>
<dbReference type="PRINTS" id="PR00081">
    <property type="entry name" value="GDHRDH"/>
</dbReference>
<dbReference type="PANTHER" id="PTHR42901:SF1">
    <property type="entry name" value="ALCOHOL DEHYDROGENASE"/>
    <property type="match status" value="1"/>
</dbReference>
<comment type="caution">
    <text evidence="3">The sequence shown here is derived from an EMBL/GenBank/DDBJ whole genome shotgun (WGS) entry which is preliminary data.</text>
</comment>
<name>A0A4Q7EJK7_9GAMM</name>
<evidence type="ECO:0000313" key="4">
    <source>
        <dbReference type="Proteomes" id="UP000292345"/>
    </source>
</evidence>
<dbReference type="InterPro" id="IPR036291">
    <property type="entry name" value="NAD(P)-bd_dom_sf"/>
</dbReference>
<evidence type="ECO:0000256" key="2">
    <source>
        <dbReference type="ARBA" id="ARBA00023002"/>
    </source>
</evidence>
<sequence>MNTCKVAVVTGASSGLGKSLCLMLAKNGIKVYAVARTRTKLLELNEQFANIEAINEDLSSVIGRKNVLKAIDSEKQIDYLIHCAAVVEPLIPITLIKETDWQKTIALNVEAPLFLTQDLLPKFEASKVLFVTSEPNIHPVQGASVYCISKSAINMVYQSFKNEIPPNKALFGLVSPGLIDTPMQKKIRATDKSILPSVEVLIQLHNSGQLNQPDRSAKFLFWLLTEVEGEAFSSQCWDIYDETTRCQWDLR</sequence>
<organism evidence="3 4">
    <name type="scientific">Pseudoalteromonas rubra</name>
    <dbReference type="NCBI Taxonomy" id="43658"/>
    <lineage>
        <taxon>Bacteria</taxon>
        <taxon>Pseudomonadati</taxon>
        <taxon>Pseudomonadota</taxon>
        <taxon>Gammaproteobacteria</taxon>
        <taxon>Alteromonadales</taxon>
        <taxon>Pseudoalteromonadaceae</taxon>
        <taxon>Pseudoalteromonas</taxon>
    </lineage>
</organism>
<dbReference type="RefSeq" id="WP_130244339.1">
    <property type="nucleotide sequence ID" value="NZ_PPUZ01000011.1"/>
</dbReference>
<accession>A0A4Q7EJK7</accession>
<gene>
    <name evidence="3" type="ORF">C3B51_04770</name>
</gene>
<dbReference type="EMBL" id="PPUZ01000011">
    <property type="protein sequence ID" value="RZM84236.1"/>
    <property type="molecule type" value="Genomic_DNA"/>
</dbReference>
<reference evidence="3 4" key="1">
    <citation type="submission" date="2018-01" db="EMBL/GenBank/DDBJ databases">
        <title>Co-occurrence of chitin degradation, pigmentation and bioactivity in marine Pseudoalteromonas.</title>
        <authorList>
            <person name="Paulsen S."/>
            <person name="Gram L."/>
            <person name="Machado H."/>
        </authorList>
    </citation>
    <scope>NUCLEOTIDE SEQUENCE [LARGE SCALE GENOMIC DNA]</scope>
    <source>
        <strain evidence="3 4">S1946</strain>
    </source>
</reference>
<evidence type="ECO:0008006" key="5">
    <source>
        <dbReference type="Google" id="ProtNLM"/>
    </source>
</evidence>
<dbReference type="SUPFAM" id="SSF51735">
    <property type="entry name" value="NAD(P)-binding Rossmann-fold domains"/>
    <property type="match status" value="1"/>
</dbReference>
<evidence type="ECO:0000313" key="3">
    <source>
        <dbReference type="EMBL" id="RZM84236.1"/>
    </source>
</evidence>
<dbReference type="PANTHER" id="PTHR42901">
    <property type="entry name" value="ALCOHOL DEHYDROGENASE"/>
    <property type="match status" value="1"/>
</dbReference>
<keyword evidence="2" id="KW-0560">Oxidoreductase</keyword>
<protein>
    <recommendedName>
        <fullName evidence="5">Short-chain dehydrogenase</fullName>
    </recommendedName>
</protein>
<comment type="similarity">
    <text evidence="1">Belongs to the short-chain dehydrogenases/reductases (SDR) family.</text>
</comment>
<proteinExistence type="inferred from homology"/>
<dbReference type="AlphaFoldDB" id="A0A4Q7EJK7"/>
<dbReference type="InterPro" id="IPR002347">
    <property type="entry name" value="SDR_fam"/>
</dbReference>
<dbReference type="Gene3D" id="3.40.50.720">
    <property type="entry name" value="NAD(P)-binding Rossmann-like Domain"/>
    <property type="match status" value="1"/>
</dbReference>
<dbReference type="GO" id="GO:0016491">
    <property type="term" value="F:oxidoreductase activity"/>
    <property type="evidence" value="ECO:0007669"/>
    <property type="project" value="UniProtKB-KW"/>
</dbReference>
<dbReference type="Pfam" id="PF00106">
    <property type="entry name" value="adh_short"/>
    <property type="match status" value="1"/>
</dbReference>
<dbReference type="Proteomes" id="UP000292345">
    <property type="component" value="Unassembled WGS sequence"/>
</dbReference>